<comment type="caution">
    <text evidence="1">The sequence shown here is derived from an EMBL/GenBank/DDBJ whole genome shotgun (WGS) entry which is preliminary data.</text>
</comment>
<proteinExistence type="predicted"/>
<evidence type="ECO:0000313" key="1">
    <source>
        <dbReference type="EMBL" id="KAA6329071.1"/>
    </source>
</evidence>
<accession>A0A5J4R7I4</accession>
<protein>
    <submittedName>
        <fullName evidence="1">Uncharacterized protein</fullName>
    </submittedName>
</protein>
<organism evidence="1">
    <name type="scientific">termite gut metagenome</name>
    <dbReference type="NCBI Taxonomy" id="433724"/>
    <lineage>
        <taxon>unclassified sequences</taxon>
        <taxon>metagenomes</taxon>
        <taxon>organismal metagenomes</taxon>
    </lineage>
</organism>
<dbReference type="EMBL" id="SNRY01001708">
    <property type="protein sequence ID" value="KAA6329071.1"/>
    <property type="molecule type" value="Genomic_DNA"/>
</dbReference>
<dbReference type="AlphaFoldDB" id="A0A5J4R7I4"/>
<reference evidence="1" key="1">
    <citation type="submission" date="2019-03" db="EMBL/GenBank/DDBJ databases">
        <title>Single cell metagenomics reveals metabolic interactions within the superorganism composed of flagellate Streblomastix strix and complex community of Bacteroidetes bacteria on its surface.</title>
        <authorList>
            <person name="Treitli S.C."/>
            <person name="Kolisko M."/>
            <person name="Husnik F."/>
            <person name="Keeling P."/>
            <person name="Hampl V."/>
        </authorList>
    </citation>
    <scope>NUCLEOTIDE SEQUENCE</scope>
    <source>
        <strain evidence="1">STM</strain>
    </source>
</reference>
<name>A0A5J4R7I4_9ZZZZ</name>
<gene>
    <name evidence="1" type="ORF">EZS27_022087</name>
</gene>
<sequence>MKDFQKENSLLPGATSMNNLLNICMDTIKARFAGERKTNESLRFPFPLA</sequence>